<feature type="compositionally biased region" description="Basic and acidic residues" evidence="1">
    <location>
        <begin position="191"/>
        <end position="216"/>
    </location>
</feature>
<dbReference type="Proteomes" id="UP000244005">
    <property type="component" value="Unassembled WGS sequence"/>
</dbReference>
<feature type="compositionally biased region" description="Basic and acidic residues" evidence="1">
    <location>
        <begin position="169"/>
        <end position="182"/>
    </location>
</feature>
<dbReference type="AlphaFoldDB" id="A0A2R6W1T4"/>
<proteinExistence type="predicted"/>
<sequence length="316" mass="34941">MWRAKALKASLRFGATVRTPYPLAMGALEWRASRSPVTASAYANGCRPPPPFPSSDDRALDTARSGTRFKLGTRLQTSSRMTGLPLCDSRSPSPELSPSFVPSFLLNERGRGRGGGGRGKSRFFRSAVAGDKRALDDGGRMRRRRWMEGWWPRPRPPPARKAAAAAAAPERRAQSAAEERSPEPAGVLGGGERDRIPDEARRGGRGGKSSDARQWHEAVSLSVDLSKRVRQRRSGCRREKKRFRCIFGESRGPEALRRMQPFEKPSLARLAECGHVRGLPGARRLRSLRALPDDGNFCSRKQLALQSERVSSKTRS</sequence>
<organism evidence="2 3">
    <name type="scientific">Marchantia polymorpha</name>
    <name type="common">Common liverwort</name>
    <name type="synonym">Marchantia aquatica</name>
    <dbReference type="NCBI Taxonomy" id="3197"/>
    <lineage>
        <taxon>Eukaryota</taxon>
        <taxon>Viridiplantae</taxon>
        <taxon>Streptophyta</taxon>
        <taxon>Embryophyta</taxon>
        <taxon>Marchantiophyta</taxon>
        <taxon>Marchantiopsida</taxon>
        <taxon>Marchantiidae</taxon>
        <taxon>Marchantiales</taxon>
        <taxon>Marchantiaceae</taxon>
        <taxon>Marchantia</taxon>
    </lineage>
</organism>
<protein>
    <submittedName>
        <fullName evidence="2">Uncharacterized protein</fullName>
    </submittedName>
</protein>
<feature type="region of interest" description="Disordered" evidence="1">
    <location>
        <begin position="148"/>
        <end position="217"/>
    </location>
</feature>
<dbReference type="EMBL" id="KZ772852">
    <property type="protein sequence ID" value="PTQ27811.1"/>
    <property type="molecule type" value="Genomic_DNA"/>
</dbReference>
<gene>
    <name evidence="2" type="ORF">MARPO_0183s0016</name>
</gene>
<feature type="region of interest" description="Disordered" evidence="1">
    <location>
        <begin position="80"/>
        <end position="125"/>
    </location>
</feature>
<dbReference type="Gramene" id="Mp3g24840.1">
    <property type="protein sequence ID" value="Mp3g24840.1.cds"/>
    <property type="gene ID" value="Mp3g24840"/>
</dbReference>
<keyword evidence="3" id="KW-1185">Reference proteome</keyword>
<evidence type="ECO:0000313" key="3">
    <source>
        <dbReference type="Proteomes" id="UP000244005"/>
    </source>
</evidence>
<accession>A0A2R6W1T4</accession>
<reference evidence="3" key="1">
    <citation type="journal article" date="2017" name="Cell">
        <title>Insights into land plant evolution garnered from the Marchantia polymorpha genome.</title>
        <authorList>
            <person name="Bowman J.L."/>
            <person name="Kohchi T."/>
            <person name="Yamato K.T."/>
            <person name="Jenkins J."/>
            <person name="Shu S."/>
            <person name="Ishizaki K."/>
            <person name="Yamaoka S."/>
            <person name="Nishihama R."/>
            <person name="Nakamura Y."/>
            <person name="Berger F."/>
            <person name="Adam C."/>
            <person name="Aki S.S."/>
            <person name="Althoff F."/>
            <person name="Araki T."/>
            <person name="Arteaga-Vazquez M.A."/>
            <person name="Balasubrmanian S."/>
            <person name="Barry K."/>
            <person name="Bauer D."/>
            <person name="Boehm C.R."/>
            <person name="Briginshaw L."/>
            <person name="Caballero-Perez J."/>
            <person name="Catarino B."/>
            <person name="Chen F."/>
            <person name="Chiyoda S."/>
            <person name="Chovatia M."/>
            <person name="Davies K.M."/>
            <person name="Delmans M."/>
            <person name="Demura T."/>
            <person name="Dierschke T."/>
            <person name="Dolan L."/>
            <person name="Dorantes-Acosta A.E."/>
            <person name="Eklund D.M."/>
            <person name="Florent S.N."/>
            <person name="Flores-Sandoval E."/>
            <person name="Fujiyama A."/>
            <person name="Fukuzawa H."/>
            <person name="Galik B."/>
            <person name="Grimanelli D."/>
            <person name="Grimwood J."/>
            <person name="Grossniklaus U."/>
            <person name="Hamada T."/>
            <person name="Haseloff J."/>
            <person name="Hetherington A.J."/>
            <person name="Higo A."/>
            <person name="Hirakawa Y."/>
            <person name="Hundley H.N."/>
            <person name="Ikeda Y."/>
            <person name="Inoue K."/>
            <person name="Inoue S.I."/>
            <person name="Ishida S."/>
            <person name="Jia Q."/>
            <person name="Kakita M."/>
            <person name="Kanazawa T."/>
            <person name="Kawai Y."/>
            <person name="Kawashima T."/>
            <person name="Kennedy M."/>
            <person name="Kinose K."/>
            <person name="Kinoshita T."/>
            <person name="Kohara Y."/>
            <person name="Koide E."/>
            <person name="Komatsu K."/>
            <person name="Kopischke S."/>
            <person name="Kubo M."/>
            <person name="Kyozuka J."/>
            <person name="Lagercrantz U."/>
            <person name="Lin S.S."/>
            <person name="Lindquist E."/>
            <person name="Lipzen A.M."/>
            <person name="Lu C.W."/>
            <person name="De Luna E."/>
            <person name="Martienssen R.A."/>
            <person name="Minamino N."/>
            <person name="Mizutani M."/>
            <person name="Mizutani M."/>
            <person name="Mochizuki N."/>
            <person name="Monte I."/>
            <person name="Mosher R."/>
            <person name="Nagasaki H."/>
            <person name="Nakagami H."/>
            <person name="Naramoto S."/>
            <person name="Nishitani K."/>
            <person name="Ohtani M."/>
            <person name="Okamoto T."/>
            <person name="Okumura M."/>
            <person name="Phillips J."/>
            <person name="Pollak B."/>
            <person name="Reinders A."/>
            <person name="Rovekamp M."/>
            <person name="Sano R."/>
            <person name="Sawa S."/>
            <person name="Schmid M.W."/>
            <person name="Shirakawa M."/>
            <person name="Solano R."/>
            <person name="Spunde A."/>
            <person name="Suetsugu N."/>
            <person name="Sugano S."/>
            <person name="Sugiyama A."/>
            <person name="Sun R."/>
            <person name="Suzuki Y."/>
            <person name="Takenaka M."/>
            <person name="Takezawa D."/>
            <person name="Tomogane H."/>
            <person name="Tsuzuki M."/>
            <person name="Ueda T."/>
            <person name="Umeda M."/>
            <person name="Ward J.M."/>
            <person name="Watanabe Y."/>
            <person name="Yazaki K."/>
            <person name="Yokoyama R."/>
            <person name="Yoshitake Y."/>
            <person name="Yotsui I."/>
            <person name="Zachgo S."/>
            <person name="Schmutz J."/>
        </authorList>
    </citation>
    <scope>NUCLEOTIDE SEQUENCE [LARGE SCALE GENOMIC DNA]</scope>
    <source>
        <strain evidence="3">Tak-1</strain>
    </source>
</reference>
<name>A0A2R6W1T4_MARPO</name>
<evidence type="ECO:0000256" key="1">
    <source>
        <dbReference type="SAM" id="MobiDB-lite"/>
    </source>
</evidence>
<evidence type="ECO:0000313" key="2">
    <source>
        <dbReference type="EMBL" id="PTQ27811.1"/>
    </source>
</evidence>